<gene>
    <name evidence="9" type="primary">110680429</name>
</gene>
<keyword evidence="1" id="KW-0436">Ligase</keyword>
<evidence type="ECO:0000256" key="1">
    <source>
        <dbReference type="ARBA" id="ARBA00022598"/>
    </source>
</evidence>
<dbReference type="GO" id="GO:0005524">
    <property type="term" value="F:ATP binding"/>
    <property type="evidence" value="ECO:0007669"/>
    <property type="project" value="UniProtKB-KW"/>
</dbReference>
<accession>A0A903VNM7</accession>
<evidence type="ECO:0000313" key="9">
    <source>
        <dbReference type="EnsemblMetazoa" id="AAEL026393-PA"/>
    </source>
</evidence>
<dbReference type="PANTHER" id="PTHR43472">
    <property type="entry name" value="PHOSPHORIBOSYLAMINE--GLYCINE LIGASE"/>
    <property type="match status" value="1"/>
</dbReference>
<dbReference type="AlphaFoldDB" id="A0A903VNM7"/>
<proteinExistence type="predicted"/>
<dbReference type="Pfam" id="PF02844">
    <property type="entry name" value="GARS_N"/>
    <property type="match status" value="1"/>
</dbReference>
<evidence type="ECO:0000259" key="8">
    <source>
        <dbReference type="Pfam" id="PF02844"/>
    </source>
</evidence>
<reference evidence="9" key="2">
    <citation type="submission" date="2022-10" db="UniProtKB">
        <authorList>
            <consortium name="EnsemblMetazoa"/>
        </authorList>
    </citation>
    <scope>IDENTIFICATION</scope>
    <source>
        <strain evidence="9">LVP_AGWG</strain>
    </source>
</reference>
<reference evidence="10" key="1">
    <citation type="submission" date="2017-06" db="EMBL/GenBank/DDBJ databases">
        <title>Aedes aegypti genome working group (AGWG) sequencing and assembly.</title>
        <authorList>
            <consortium name="Aedes aegypti Genome Working Group (AGWG)"/>
            <person name="Matthews B.J."/>
        </authorList>
    </citation>
    <scope>NUCLEOTIDE SEQUENCE [LARGE SCALE GENOMIC DNA]</scope>
    <source>
        <strain evidence="10">LVP_AGWG</strain>
    </source>
</reference>
<evidence type="ECO:0008006" key="11">
    <source>
        <dbReference type="Google" id="ProtNLM"/>
    </source>
</evidence>
<dbReference type="Proteomes" id="UP000008820">
    <property type="component" value="Unassembled WGS sequence"/>
</dbReference>
<dbReference type="InterPro" id="IPR016185">
    <property type="entry name" value="PreATP-grasp_dom_sf"/>
</dbReference>
<keyword evidence="3" id="KW-0547">Nucleotide-binding</keyword>
<dbReference type="GO" id="GO:0006164">
    <property type="term" value="P:purine nucleotide biosynthetic process"/>
    <property type="evidence" value="ECO:0007669"/>
    <property type="project" value="UniProtKB-KW"/>
</dbReference>
<evidence type="ECO:0000256" key="5">
    <source>
        <dbReference type="ARBA" id="ARBA00022840"/>
    </source>
</evidence>
<keyword evidence="2" id="KW-0479">Metal-binding</keyword>
<evidence type="ECO:0000256" key="3">
    <source>
        <dbReference type="ARBA" id="ARBA00022741"/>
    </source>
</evidence>
<dbReference type="GO" id="GO:0009113">
    <property type="term" value="P:purine nucleobase biosynthetic process"/>
    <property type="evidence" value="ECO:0007669"/>
    <property type="project" value="InterPro"/>
</dbReference>
<sequence length="145" mass="15522">MSATLKNVLVVGGGGREHAMCWKLVQSPKVAKLYALPGSPGIGQLEKVTLVSDISVKNLDAIVAWCKSNAIDLVAVGPEDPLAQGIGDKLQAAGIKCFGPSLKGAQIEADKNWSKDFMHRHGIPTARYSSFTKADDAKAFIRRYV</sequence>
<dbReference type="InterPro" id="IPR000115">
    <property type="entry name" value="PRibGlycinamide_synth"/>
</dbReference>
<dbReference type="PANTHER" id="PTHR43472:SF1">
    <property type="entry name" value="PHOSPHORIBOSYLAMINE--GLYCINE LIGASE, CHLOROPLASTIC"/>
    <property type="match status" value="1"/>
</dbReference>
<feature type="domain" description="Phosphoribosylglycinamide synthetase ATP-grasp (A)" evidence="7">
    <location>
        <begin position="109"/>
        <end position="143"/>
    </location>
</feature>
<feature type="domain" description="Phosphoribosylglycinamide synthetase N-terminal" evidence="8">
    <location>
        <begin position="7"/>
        <end position="108"/>
    </location>
</feature>
<evidence type="ECO:0000313" key="10">
    <source>
        <dbReference type="Proteomes" id="UP000008820"/>
    </source>
</evidence>
<dbReference type="OrthoDB" id="2018833at2759"/>
<dbReference type="InterPro" id="IPR020562">
    <property type="entry name" value="PRibGlycinamide_synth_N"/>
</dbReference>
<dbReference type="SUPFAM" id="SSF56059">
    <property type="entry name" value="Glutathione synthetase ATP-binding domain-like"/>
    <property type="match status" value="1"/>
</dbReference>
<dbReference type="FunFam" id="3.40.50.20:FF:000006">
    <property type="entry name" value="Phosphoribosylamine--glycine ligase, chloroplastic"/>
    <property type="match status" value="1"/>
</dbReference>
<dbReference type="Pfam" id="PF01071">
    <property type="entry name" value="GARS_A"/>
    <property type="match status" value="1"/>
</dbReference>
<name>A0A903VNM7_AEDAE</name>
<evidence type="ECO:0000256" key="4">
    <source>
        <dbReference type="ARBA" id="ARBA00022755"/>
    </source>
</evidence>
<dbReference type="GO" id="GO:0004637">
    <property type="term" value="F:phosphoribosylamine-glycine ligase activity"/>
    <property type="evidence" value="ECO:0007669"/>
    <property type="project" value="InterPro"/>
</dbReference>
<dbReference type="SUPFAM" id="SSF52440">
    <property type="entry name" value="PreATP-grasp domain"/>
    <property type="match status" value="1"/>
</dbReference>
<dbReference type="Gene3D" id="3.40.50.20">
    <property type="match status" value="1"/>
</dbReference>
<keyword evidence="5" id="KW-0067">ATP-binding</keyword>
<dbReference type="InterPro" id="IPR020561">
    <property type="entry name" value="PRibGlycinamid_synth_ATP-grasp"/>
</dbReference>
<dbReference type="GO" id="GO:0046872">
    <property type="term" value="F:metal ion binding"/>
    <property type="evidence" value="ECO:0007669"/>
    <property type="project" value="UniProtKB-KW"/>
</dbReference>
<keyword evidence="6" id="KW-0464">Manganese</keyword>
<evidence type="ECO:0000256" key="2">
    <source>
        <dbReference type="ARBA" id="ARBA00022723"/>
    </source>
</evidence>
<keyword evidence="10" id="KW-1185">Reference proteome</keyword>
<organism evidence="9 10">
    <name type="scientific">Aedes aegypti</name>
    <name type="common">Yellowfever mosquito</name>
    <name type="synonym">Culex aegypti</name>
    <dbReference type="NCBI Taxonomy" id="7159"/>
    <lineage>
        <taxon>Eukaryota</taxon>
        <taxon>Metazoa</taxon>
        <taxon>Ecdysozoa</taxon>
        <taxon>Arthropoda</taxon>
        <taxon>Hexapoda</taxon>
        <taxon>Insecta</taxon>
        <taxon>Pterygota</taxon>
        <taxon>Neoptera</taxon>
        <taxon>Endopterygota</taxon>
        <taxon>Diptera</taxon>
        <taxon>Nematocera</taxon>
        <taxon>Culicoidea</taxon>
        <taxon>Culicidae</taxon>
        <taxon>Culicinae</taxon>
        <taxon>Aedini</taxon>
        <taxon>Aedes</taxon>
        <taxon>Stegomyia</taxon>
    </lineage>
</organism>
<evidence type="ECO:0000259" key="7">
    <source>
        <dbReference type="Pfam" id="PF01071"/>
    </source>
</evidence>
<evidence type="ECO:0000256" key="6">
    <source>
        <dbReference type="ARBA" id="ARBA00023211"/>
    </source>
</evidence>
<dbReference type="EnsemblMetazoa" id="AAEL026393-RA">
    <property type="protein sequence ID" value="AAEL026393-PA"/>
    <property type="gene ID" value="AAEL026393"/>
</dbReference>
<protein>
    <recommendedName>
        <fullName evidence="11">Phosphoribosylamine--glycine ligase</fullName>
    </recommendedName>
</protein>
<keyword evidence="4" id="KW-0658">Purine biosynthesis</keyword>